<dbReference type="PROSITE" id="PS51257">
    <property type="entry name" value="PROKAR_LIPOPROTEIN"/>
    <property type="match status" value="1"/>
</dbReference>
<dbReference type="OrthoDB" id="1447920at2"/>
<protein>
    <submittedName>
        <fullName evidence="2">Uncharacterized protein</fullName>
    </submittedName>
</protein>
<dbReference type="AlphaFoldDB" id="A0A2V4X4N3"/>
<evidence type="ECO:0000256" key="1">
    <source>
        <dbReference type="SAM" id="Phobius"/>
    </source>
</evidence>
<gene>
    <name evidence="2" type="ORF">DFQ11_1089</name>
</gene>
<dbReference type="Proteomes" id="UP000248054">
    <property type="component" value="Unassembled WGS sequence"/>
</dbReference>
<dbReference type="EMBL" id="QJTD01000008">
    <property type="protein sequence ID" value="PYE79985.1"/>
    <property type="molecule type" value="Genomic_DNA"/>
</dbReference>
<feature type="transmembrane region" description="Helical" evidence="1">
    <location>
        <begin position="12"/>
        <end position="30"/>
    </location>
</feature>
<keyword evidence="1" id="KW-0812">Transmembrane</keyword>
<proteinExistence type="predicted"/>
<reference evidence="2 3" key="1">
    <citation type="submission" date="2018-06" db="EMBL/GenBank/DDBJ databases">
        <title>Genomic Encyclopedia of Type Strains, Phase III (KMG-III): the genomes of soil and plant-associated and newly described type strains.</title>
        <authorList>
            <person name="Whitman W."/>
        </authorList>
    </citation>
    <scope>NUCLEOTIDE SEQUENCE [LARGE SCALE GENOMIC DNA]</scope>
    <source>
        <strain evidence="2 3">CECT 7945</strain>
    </source>
</reference>
<keyword evidence="3" id="KW-1185">Reference proteome</keyword>
<evidence type="ECO:0000313" key="3">
    <source>
        <dbReference type="Proteomes" id="UP000248054"/>
    </source>
</evidence>
<dbReference type="RefSeq" id="WP_110476391.1">
    <property type="nucleotide sequence ID" value="NZ_BMWQ01000009.1"/>
</dbReference>
<evidence type="ECO:0000313" key="2">
    <source>
        <dbReference type="EMBL" id="PYE79985.1"/>
    </source>
</evidence>
<accession>A0A2V4X4N3</accession>
<sequence length="135" mass="15389">MTNPIKELILKFGIPSLAIIIIIVHFGFACNKNLSKWKGGGYGMYTDIHYYYNKIHISGMSVDSLVKDNDEMKETLGTLMLMPNKSNLKKSGELILSTTQKDSIHIQIWKPVINSKQGIYSRELIDEIHLKNTDF</sequence>
<comment type="caution">
    <text evidence="2">The sequence shown here is derived from an EMBL/GenBank/DDBJ whole genome shotgun (WGS) entry which is preliminary data.</text>
</comment>
<organism evidence="2 3">
    <name type="scientific">Winogradskyella epiphytica</name>
    <dbReference type="NCBI Taxonomy" id="262005"/>
    <lineage>
        <taxon>Bacteria</taxon>
        <taxon>Pseudomonadati</taxon>
        <taxon>Bacteroidota</taxon>
        <taxon>Flavobacteriia</taxon>
        <taxon>Flavobacteriales</taxon>
        <taxon>Flavobacteriaceae</taxon>
        <taxon>Winogradskyella</taxon>
    </lineage>
</organism>
<keyword evidence="1" id="KW-1133">Transmembrane helix</keyword>
<name>A0A2V4X4N3_9FLAO</name>
<keyword evidence="1" id="KW-0472">Membrane</keyword>